<dbReference type="InterPro" id="IPR028992">
    <property type="entry name" value="Hedgehog/Intein_dom"/>
</dbReference>
<name>A0A7H1NTL1_9PROT</name>
<sequence>MAHTTNTPLPTNIEILKDQQVILNGYDFSSVKNITLNGGSLAFNVESFSKNNFTGTINIGPNGGTIIIDPNGVGITTFPITIRYVDANGSPTNIIPDFRINIQNINPKSIYDPVLASFDGTNTVFGYNQPPLPDVPKPCGPSIIFAGDVFGIQSHTYSTFPGIVYPDGHLGILIHSKPSYPCFLQGTKILTPEGEKTVESLKRGDDVIISKDGQKVTQKITWVGTKTVIAKGEETYPVKISKHALETNVPNEDLLITSEHCLYLNGYLIPARMLVNNRSITIEQSHSSFHIYHIETEQHSLLIANNTLTESFMNTGNKNSFDTAENIITFEASYKQDVKNWETDAAAPLMTERAIVEPIFRMIEQRAQTLGFENNSPEIALTTDTDLHLVTDSGKSLYPTHMKNGWVYFSLPQSATYAYLASHTNKPAKCFGPFVDDRRDLGVCINNIVVTQNKEIITLNSFLTESLPGWSNVEGNSYRWTKGMALLPTLPAAKGTNMRILAVKIQSVLSYPEKVSHANKDLSEKHLAAKKRLAS</sequence>
<dbReference type="EMBL" id="CP060244">
    <property type="protein sequence ID" value="QNT79121.1"/>
    <property type="molecule type" value="Genomic_DNA"/>
</dbReference>
<dbReference type="SUPFAM" id="SSF51294">
    <property type="entry name" value="Hedgehog/intein (Hint) domain"/>
    <property type="match status" value="1"/>
</dbReference>
<dbReference type="Proteomes" id="UP000516349">
    <property type="component" value="Chromosome"/>
</dbReference>
<dbReference type="GO" id="GO:0016539">
    <property type="term" value="P:intein-mediated protein splicing"/>
    <property type="evidence" value="ECO:0007669"/>
    <property type="project" value="InterPro"/>
</dbReference>
<reference evidence="2 3" key="1">
    <citation type="submission" date="2020-08" db="EMBL/GenBank/DDBJ databases">
        <title>Complete genome sequence of Entomobacter blattae G55GP.</title>
        <authorList>
            <person name="Poehlein A."/>
            <person name="Guzman J."/>
            <person name="Daniel R."/>
            <person name="Vilcinskas A."/>
        </authorList>
    </citation>
    <scope>NUCLEOTIDE SEQUENCE [LARGE SCALE GENOMIC DNA]</scope>
    <source>
        <strain evidence="2 3">G55GP</strain>
    </source>
</reference>
<organism evidence="2 3">
    <name type="scientific">Entomobacter blattae</name>
    <dbReference type="NCBI Taxonomy" id="2762277"/>
    <lineage>
        <taxon>Bacteria</taxon>
        <taxon>Pseudomonadati</taxon>
        <taxon>Pseudomonadota</taxon>
        <taxon>Alphaproteobacteria</taxon>
        <taxon>Acetobacterales</taxon>
        <taxon>Acetobacteraceae</taxon>
        <taxon>Entomobacter</taxon>
    </lineage>
</organism>
<dbReference type="Gene3D" id="2.170.16.10">
    <property type="entry name" value="Hedgehog/Intein (Hint) domain"/>
    <property type="match status" value="1"/>
</dbReference>
<dbReference type="InterPro" id="IPR006141">
    <property type="entry name" value="Intein_N"/>
</dbReference>
<dbReference type="PROSITE" id="PS50817">
    <property type="entry name" value="INTEIN_N_TER"/>
    <property type="match status" value="1"/>
</dbReference>
<proteinExistence type="predicted"/>
<keyword evidence="3" id="KW-1185">Reference proteome</keyword>
<evidence type="ECO:0000313" key="3">
    <source>
        <dbReference type="Proteomes" id="UP000516349"/>
    </source>
</evidence>
<gene>
    <name evidence="2" type="ORF">JGUZn3_19070</name>
</gene>
<protein>
    <submittedName>
        <fullName evidence="2">Hint domain protein</fullName>
    </submittedName>
</protein>
<evidence type="ECO:0000313" key="2">
    <source>
        <dbReference type="EMBL" id="QNT79121.1"/>
    </source>
</evidence>
<dbReference type="RefSeq" id="WP_203413310.1">
    <property type="nucleotide sequence ID" value="NZ_CP060244.1"/>
</dbReference>
<accession>A0A7H1NTL1</accession>
<evidence type="ECO:0000259" key="1">
    <source>
        <dbReference type="Pfam" id="PF13403"/>
    </source>
</evidence>
<dbReference type="KEGG" id="ebla:JGUZn3_19070"/>
<dbReference type="AlphaFoldDB" id="A0A7H1NTL1"/>
<dbReference type="Pfam" id="PF13403">
    <property type="entry name" value="Hint_2"/>
    <property type="match status" value="1"/>
</dbReference>
<feature type="domain" description="Hedgehog/Intein (Hint)" evidence="1">
    <location>
        <begin position="181"/>
        <end position="315"/>
    </location>
</feature>
<dbReference type="InterPro" id="IPR036844">
    <property type="entry name" value="Hint_dom_sf"/>
</dbReference>